<dbReference type="KEGG" id="barh:WN72_04775"/>
<dbReference type="GO" id="GO:0004197">
    <property type="term" value="F:cysteine-type endopeptidase activity"/>
    <property type="evidence" value="ECO:0007669"/>
    <property type="project" value="InterPro"/>
</dbReference>
<feature type="chain" id="PRO_5042052588" description="Caspase family p20 domain-containing protein" evidence="2">
    <location>
        <begin position="37"/>
        <end position="607"/>
    </location>
</feature>
<dbReference type="PANTHER" id="PTHR22576">
    <property type="entry name" value="MUCOSA ASSOCIATED LYMPHOID TISSUE LYMPHOMA TRANSLOCATION PROTEIN 1/PARACASPASE"/>
    <property type="match status" value="1"/>
</dbReference>
<dbReference type="RefSeq" id="WP_092218009.1">
    <property type="nucleotide sequence ID" value="NZ_CP030050.1"/>
</dbReference>
<feature type="region of interest" description="Disordered" evidence="1">
    <location>
        <begin position="361"/>
        <end position="400"/>
    </location>
</feature>
<dbReference type="GO" id="GO:0006508">
    <property type="term" value="P:proteolysis"/>
    <property type="evidence" value="ECO:0007669"/>
    <property type="project" value="InterPro"/>
</dbReference>
<protein>
    <recommendedName>
        <fullName evidence="3">Caspase family p20 domain-containing protein</fullName>
    </recommendedName>
</protein>
<feature type="compositionally biased region" description="Basic and acidic residues" evidence="1">
    <location>
        <begin position="369"/>
        <end position="400"/>
    </location>
</feature>
<dbReference type="InterPro" id="IPR001309">
    <property type="entry name" value="Pept_C14_p20"/>
</dbReference>
<evidence type="ECO:0000259" key="3">
    <source>
        <dbReference type="PROSITE" id="PS50208"/>
    </source>
</evidence>
<dbReference type="EMBL" id="CP030050">
    <property type="protein sequence ID" value="QOZ65828.1"/>
    <property type="molecule type" value="Genomic_DNA"/>
</dbReference>
<organism evidence="4 5">
    <name type="scientific">Bradyrhizobium arachidis</name>
    <dbReference type="NCBI Taxonomy" id="858423"/>
    <lineage>
        <taxon>Bacteria</taxon>
        <taxon>Pseudomonadati</taxon>
        <taxon>Pseudomonadota</taxon>
        <taxon>Alphaproteobacteria</taxon>
        <taxon>Hyphomicrobiales</taxon>
        <taxon>Nitrobacteraceae</taxon>
        <taxon>Bradyrhizobium</taxon>
    </lineage>
</organism>
<sequence>MVGLILPAPLSQLHRLAVRVALAAALMLAAATNALADKRVALVLGVSNYQSVARLANPDNDAAAISDVFKRIGFDSVVLRQDLGVSEMRRAVRDFAAVAADSDMAVVYYAGHGIEVNGVNFLIPADARLQSDFDVEDETVPLDRILQAINPAKRLRLVILDACRDNPFAERMTRSVATRSMGRGLAKMEPATADTLIAFAAKAGAVAGDGDGAHSPFATALLNHLATPGLDLRLTLGRVRDEVMKSTARRQEPFVYGSLGGDTVALVPSVAPPVDPNAEARRDYEFVAQIGTREAWTSFLAVHGSGIYAASAHAALDKLDAAEKASEKADLLKRQAEQQARQKSEDVRKQIEEQAARQAEQARLQMSEQARRELEKERQRIADQAKRELDDARRQVAEARRQAEEAAVQVEQAKKQAALDAQQQIEAARREQEQRERERREQERREKEQQAALTPPAAPAPVVVPAMDPTDIARLLQAHLKRVGCDPGPPDGAWTAPSQKALDNFNRNAGTKFDVKVASLDALDAVRAKPDRVCPLVCARGQKVEGDRCVQIVCDGNEVLDAQGVCRRRPDPPPPKPKAVSRHESAPRTRARPSGGADSCGGTCEGD</sequence>
<reference evidence="4 5" key="1">
    <citation type="submission" date="2018-06" db="EMBL/GenBank/DDBJ databases">
        <title>Comparative genomics of Bradyrhizobium nodulating Arachidis hypogaea.</title>
        <authorList>
            <person name="Li Y."/>
        </authorList>
    </citation>
    <scope>NUCLEOTIDE SEQUENCE [LARGE SCALE GENOMIC DNA]</scope>
    <source>
        <strain evidence="4 5">CCBAU 051107</strain>
    </source>
</reference>
<dbReference type="InterPro" id="IPR011600">
    <property type="entry name" value="Pept_C14_caspase"/>
</dbReference>
<dbReference type="SUPFAM" id="SSF52129">
    <property type="entry name" value="Caspase-like"/>
    <property type="match status" value="1"/>
</dbReference>
<evidence type="ECO:0000313" key="5">
    <source>
        <dbReference type="Proteomes" id="UP000594015"/>
    </source>
</evidence>
<dbReference type="InterPro" id="IPR052039">
    <property type="entry name" value="Caspase-related_regulators"/>
</dbReference>
<feature type="compositionally biased region" description="Basic and acidic residues" evidence="1">
    <location>
        <begin position="427"/>
        <end position="449"/>
    </location>
</feature>
<feature type="signal peptide" evidence="2">
    <location>
        <begin position="1"/>
        <end position="36"/>
    </location>
</feature>
<name>A0AAE7TEL6_9BRAD</name>
<dbReference type="PROSITE" id="PS50208">
    <property type="entry name" value="CASPASE_P20"/>
    <property type="match status" value="1"/>
</dbReference>
<feature type="domain" description="Caspase family p20" evidence="3">
    <location>
        <begin position="37"/>
        <end position="167"/>
    </location>
</feature>
<feature type="region of interest" description="Disordered" evidence="1">
    <location>
        <begin position="564"/>
        <end position="607"/>
    </location>
</feature>
<dbReference type="Pfam" id="PF00656">
    <property type="entry name" value="Peptidase_C14"/>
    <property type="match status" value="1"/>
</dbReference>
<feature type="region of interest" description="Disordered" evidence="1">
    <location>
        <begin position="419"/>
        <end position="463"/>
    </location>
</feature>
<keyword evidence="2" id="KW-0732">Signal</keyword>
<dbReference type="Proteomes" id="UP000594015">
    <property type="component" value="Chromosome"/>
</dbReference>
<dbReference type="AlphaFoldDB" id="A0AAE7TEL6"/>
<accession>A0AAE7TEL6</accession>
<dbReference type="Gene3D" id="3.40.50.1460">
    <property type="match status" value="1"/>
</dbReference>
<proteinExistence type="predicted"/>
<dbReference type="InterPro" id="IPR029030">
    <property type="entry name" value="Caspase-like_dom_sf"/>
</dbReference>
<dbReference type="CDD" id="cd06503">
    <property type="entry name" value="ATP-synt_Fo_b"/>
    <property type="match status" value="1"/>
</dbReference>
<evidence type="ECO:0000256" key="2">
    <source>
        <dbReference type="SAM" id="SignalP"/>
    </source>
</evidence>
<evidence type="ECO:0000256" key="1">
    <source>
        <dbReference type="SAM" id="MobiDB-lite"/>
    </source>
</evidence>
<evidence type="ECO:0000313" key="4">
    <source>
        <dbReference type="EMBL" id="QOZ65828.1"/>
    </source>
</evidence>
<dbReference type="PANTHER" id="PTHR22576:SF37">
    <property type="entry name" value="MUCOSA-ASSOCIATED LYMPHOID TISSUE LYMPHOMA TRANSLOCATION PROTEIN 1"/>
    <property type="match status" value="1"/>
</dbReference>
<gene>
    <name evidence="4" type="ORF">WN72_04775</name>
</gene>